<evidence type="ECO:0000256" key="3">
    <source>
        <dbReference type="ARBA" id="ARBA00022963"/>
    </source>
</evidence>
<evidence type="ECO:0000256" key="4">
    <source>
        <dbReference type="ARBA" id="ARBA00023098"/>
    </source>
</evidence>
<evidence type="ECO:0000256" key="2">
    <source>
        <dbReference type="ARBA" id="ARBA00022801"/>
    </source>
</evidence>
<dbReference type="Pfam" id="PF00657">
    <property type="entry name" value="Lipase_GDSL"/>
    <property type="match status" value="1"/>
</dbReference>
<gene>
    <name evidence="5" type="ORF">FEM48_Zijuj03G0042400</name>
</gene>
<sequence>MLHYLLINGKEIQISELNFKENSAWSLGIRSPVPYTGRGDVEKWEVENGMNFAYDGKGVFNTLEKPPNMSTQISFFQQLRQQKWYTKQELNPSIALLSLAGNDYGTSVVNHGNNPKDLSDLSKLVVNQLADNIKPILSLGVRKTSVTTIHPLRCLPQITVYSSWNSCNQDWNLLSNFHNQQLWQRMQSLNTTFQTGQKKNVIVVLDLYCVSVRICKAKDHNSNMYHDFFVAGNPLKPCCVGISNGYGCRSVDQSGAKKYGVRKNWELSFFWDMIHPSQKGWHAVYSELQPSLYKLF</sequence>
<evidence type="ECO:0000313" key="6">
    <source>
        <dbReference type="Proteomes" id="UP000813462"/>
    </source>
</evidence>
<reference evidence="5" key="1">
    <citation type="journal article" date="2021" name="Front. Plant Sci.">
        <title>Chromosome-Scale Genome Assembly for Chinese Sour Jujube and Insights Into Its Genome Evolution and Domestication Signature.</title>
        <authorList>
            <person name="Shen L.-Y."/>
            <person name="Luo H."/>
            <person name="Wang X.-L."/>
            <person name="Wang X.-M."/>
            <person name="Qiu X.-J."/>
            <person name="Liu H."/>
            <person name="Zhou S.-S."/>
            <person name="Jia K.-H."/>
            <person name="Nie S."/>
            <person name="Bao Y.-T."/>
            <person name="Zhang R.-G."/>
            <person name="Yun Q.-Z."/>
            <person name="Chai Y.-H."/>
            <person name="Lu J.-Y."/>
            <person name="Li Y."/>
            <person name="Zhao S.-W."/>
            <person name="Mao J.-F."/>
            <person name="Jia S.-G."/>
            <person name="Mao Y.-M."/>
        </authorList>
    </citation>
    <scope>NUCLEOTIDE SEQUENCE</scope>
    <source>
        <strain evidence="5">AT0</strain>
        <tissue evidence="5">Leaf</tissue>
    </source>
</reference>
<proteinExistence type="inferred from homology"/>
<dbReference type="AlphaFoldDB" id="A0A978VN44"/>
<evidence type="ECO:0000313" key="5">
    <source>
        <dbReference type="EMBL" id="KAH7536969.1"/>
    </source>
</evidence>
<dbReference type="InterPro" id="IPR001087">
    <property type="entry name" value="GDSL"/>
</dbReference>
<keyword evidence="4" id="KW-0443">Lipid metabolism</keyword>
<keyword evidence="3" id="KW-0442">Lipid degradation</keyword>
<dbReference type="PANTHER" id="PTHR46020:SF4">
    <property type="entry name" value="OS04G0650200 PROTEIN"/>
    <property type="match status" value="1"/>
</dbReference>
<dbReference type="PANTHER" id="PTHR46020">
    <property type="entry name" value="OSJNBB0059K02.9 PROTEIN"/>
    <property type="match status" value="1"/>
</dbReference>
<accession>A0A978VN44</accession>
<name>A0A978VN44_ZIZJJ</name>
<dbReference type="SUPFAM" id="SSF52266">
    <property type="entry name" value="SGNH hydrolase"/>
    <property type="match status" value="1"/>
</dbReference>
<keyword evidence="2" id="KW-0378">Hydrolase</keyword>
<organism evidence="5 6">
    <name type="scientific">Ziziphus jujuba var. spinosa</name>
    <dbReference type="NCBI Taxonomy" id="714518"/>
    <lineage>
        <taxon>Eukaryota</taxon>
        <taxon>Viridiplantae</taxon>
        <taxon>Streptophyta</taxon>
        <taxon>Embryophyta</taxon>
        <taxon>Tracheophyta</taxon>
        <taxon>Spermatophyta</taxon>
        <taxon>Magnoliopsida</taxon>
        <taxon>eudicotyledons</taxon>
        <taxon>Gunneridae</taxon>
        <taxon>Pentapetalae</taxon>
        <taxon>rosids</taxon>
        <taxon>fabids</taxon>
        <taxon>Rosales</taxon>
        <taxon>Rhamnaceae</taxon>
        <taxon>Paliureae</taxon>
        <taxon>Ziziphus</taxon>
    </lineage>
</organism>
<comment type="caution">
    <text evidence="5">The sequence shown here is derived from an EMBL/GenBank/DDBJ whole genome shotgun (WGS) entry which is preliminary data.</text>
</comment>
<evidence type="ECO:0000256" key="1">
    <source>
        <dbReference type="ARBA" id="ARBA00008668"/>
    </source>
</evidence>
<dbReference type="Gene3D" id="3.40.50.1110">
    <property type="entry name" value="SGNH hydrolase"/>
    <property type="match status" value="1"/>
</dbReference>
<protein>
    <recommendedName>
        <fullName evidence="7">GDSL esterase/lipase At5g03610-like</fullName>
    </recommendedName>
</protein>
<dbReference type="InterPro" id="IPR036514">
    <property type="entry name" value="SGNH_hydro_sf"/>
</dbReference>
<dbReference type="GO" id="GO:0016042">
    <property type="term" value="P:lipid catabolic process"/>
    <property type="evidence" value="ECO:0007669"/>
    <property type="project" value="UniProtKB-KW"/>
</dbReference>
<dbReference type="Proteomes" id="UP000813462">
    <property type="component" value="Unassembled WGS sequence"/>
</dbReference>
<dbReference type="GO" id="GO:0016788">
    <property type="term" value="F:hydrolase activity, acting on ester bonds"/>
    <property type="evidence" value="ECO:0007669"/>
    <property type="project" value="InterPro"/>
</dbReference>
<comment type="similarity">
    <text evidence="1">Belongs to the 'GDSL' lipolytic enzyme family.</text>
</comment>
<dbReference type="EMBL" id="JAEACU010000003">
    <property type="protein sequence ID" value="KAH7536969.1"/>
    <property type="molecule type" value="Genomic_DNA"/>
</dbReference>
<evidence type="ECO:0008006" key="7">
    <source>
        <dbReference type="Google" id="ProtNLM"/>
    </source>
</evidence>